<reference evidence="1" key="1">
    <citation type="journal article" date="2019" name="Sci. Rep.">
        <title>Draft genome of Tanacetum cinerariifolium, the natural source of mosquito coil.</title>
        <authorList>
            <person name="Yamashiro T."/>
            <person name="Shiraishi A."/>
            <person name="Satake H."/>
            <person name="Nakayama K."/>
        </authorList>
    </citation>
    <scope>NUCLEOTIDE SEQUENCE</scope>
</reference>
<comment type="caution">
    <text evidence="1">The sequence shown here is derived from an EMBL/GenBank/DDBJ whole genome shotgun (WGS) entry which is preliminary data.</text>
</comment>
<gene>
    <name evidence="1" type="ORF">Tci_359794</name>
</gene>
<accession>A0A699HCW4</accession>
<name>A0A699HCW4_TANCI</name>
<evidence type="ECO:0000313" key="1">
    <source>
        <dbReference type="EMBL" id="GEX87819.1"/>
    </source>
</evidence>
<dbReference type="AlphaFoldDB" id="A0A699HCW4"/>
<protein>
    <submittedName>
        <fullName evidence="1">Uncharacterized protein</fullName>
    </submittedName>
</protein>
<proteinExistence type="predicted"/>
<sequence>MIIPIAHDYCSMIIPKSAGTYKHTDKIKEQRALSCHMLGATRVHVPEDDLNDLKWIPKEDGEVETLYSQFLLGSELLEILDSTLLDLLLELTCFALGFPRFLLLDGVFLTTFARNGCLGGTTLVEVIIVKGYVFSSIVKVRPVGFDLLALVGHFTLVEVNKGLLVILEFSESACVCVLLVDFLDNEEGLDAHEFITWRNSKFKDHKKVDDTTKRALLYSWIEVGNNEGLMDEDISSDDDRDQTNSSIITKPKIKIGDEFLKILHDNYFNESLSGDAKKWMILESVEQGPLLWPSVEVE</sequence>
<dbReference type="EMBL" id="BKCJ010136161">
    <property type="protein sequence ID" value="GEX87819.1"/>
    <property type="molecule type" value="Genomic_DNA"/>
</dbReference>
<organism evidence="1">
    <name type="scientific">Tanacetum cinerariifolium</name>
    <name type="common">Dalmatian daisy</name>
    <name type="synonym">Chrysanthemum cinerariifolium</name>
    <dbReference type="NCBI Taxonomy" id="118510"/>
    <lineage>
        <taxon>Eukaryota</taxon>
        <taxon>Viridiplantae</taxon>
        <taxon>Streptophyta</taxon>
        <taxon>Embryophyta</taxon>
        <taxon>Tracheophyta</taxon>
        <taxon>Spermatophyta</taxon>
        <taxon>Magnoliopsida</taxon>
        <taxon>eudicotyledons</taxon>
        <taxon>Gunneridae</taxon>
        <taxon>Pentapetalae</taxon>
        <taxon>asterids</taxon>
        <taxon>campanulids</taxon>
        <taxon>Asterales</taxon>
        <taxon>Asteraceae</taxon>
        <taxon>Asteroideae</taxon>
        <taxon>Anthemideae</taxon>
        <taxon>Anthemidinae</taxon>
        <taxon>Tanacetum</taxon>
    </lineage>
</organism>